<dbReference type="EMBL" id="CP036318">
    <property type="protein sequence ID" value="QDV58906.1"/>
    <property type="molecule type" value="Genomic_DNA"/>
</dbReference>
<accession>A0A518J0N1</accession>
<proteinExistence type="predicted"/>
<protein>
    <submittedName>
        <fullName evidence="2">Uncharacterized protein</fullName>
    </submittedName>
</protein>
<evidence type="ECO:0000313" key="3">
    <source>
        <dbReference type="Proteomes" id="UP000316770"/>
    </source>
</evidence>
<dbReference type="RefSeq" id="WP_145289741.1">
    <property type="nucleotide sequence ID" value="NZ_CP036318.1"/>
</dbReference>
<gene>
    <name evidence="2" type="ORF">Mal33_49310</name>
</gene>
<evidence type="ECO:0000313" key="2">
    <source>
        <dbReference type="EMBL" id="QDV58906.1"/>
    </source>
</evidence>
<dbReference type="AlphaFoldDB" id="A0A518J0N1"/>
<feature type="compositionally biased region" description="Polar residues" evidence="1">
    <location>
        <begin position="137"/>
        <end position="152"/>
    </location>
</feature>
<evidence type="ECO:0000256" key="1">
    <source>
        <dbReference type="SAM" id="MobiDB-lite"/>
    </source>
</evidence>
<name>A0A518J0N1_9BACT</name>
<reference evidence="2 3" key="1">
    <citation type="submission" date="2019-02" db="EMBL/GenBank/DDBJ databases">
        <title>Deep-cultivation of Planctomycetes and their phenomic and genomic characterization uncovers novel biology.</title>
        <authorList>
            <person name="Wiegand S."/>
            <person name="Jogler M."/>
            <person name="Boedeker C."/>
            <person name="Pinto D."/>
            <person name="Vollmers J."/>
            <person name="Rivas-Marin E."/>
            <person name="Kohn T."/>
            <person name="Peeters S.H."/>
            <person name="Heuer A."/>
            <person name="Rast P."/>
            <person name="Oberbeckmann S."/>
            <person name="Bunk B."/>
            <person name="Jeske O."/>
            <person name="Meyerdierks A."/>
            <person name="Storesund J.E."/>
            <person name="Kallscheuer N."/>
            <person name="Luecker S."/>
            <person name="Lage O.M."/>
            <person name="Pohl T."/>
            <person name="Merkel B.J."/>
            <person name="Hornburger P."/>
            <person name="Mueller R.-W."/>
            <person name="Bruemmer F."/>
            <person name="Labrenz M."/>
            <person name="Spormann A.M."/>
            <person name="Op den Camp H."/>
            <person name="Overmann J."/>
            <person name="Amann R."/>
            <person name="Jetten M.S.M."/>
            <person name="Mascher T."/>
            <person name="Medema M.H."/>
            <person name="Devos D.P."/>
            <person name="Kaster A.-K."/>
            <person name="Ovreas L."/>
            <person name="Rohde M."/>
            <person name="Galperin M.Y."/>
            <person name="Jogler C."/>
        </authorList>
    </citation>
    <scope>NUCLEOTIDE SEQUENCE [LARGE SCALE GENOMIC DNA]</scope>
    <source>
        <strain evidence="2 3">Mal33</strain>
    </source>
</reference>
<feature type="compositionally biased region" description="Low complexity" evidence="1">
    <location>
        <begin position="180"/>
        <end position="193"/>
    </location>
</feature>
<feature type="region of interest" description="Disordered" evidence="1">
    <location>
        <begin position="123"/>
        <end position="193"/>
    </location>
</feature>
<organism evidence="2 3">
    <name type="scientific">Rosistilla oblonga</name>
    <dbReference type="NCBI Taxonomy" id="2527990"/>
    <lineage>
        <taxon>Bacteria</taxon>
        <taxon>Pseudomonadati</taxon>
        <taxon>Planctomycetota</taxon>
        <taxon>Planctomycetia</taxon>
        <taxon>Pirellulales</taxon>
        <taxon>Pirellulaceae</taxon>
        <taxon>Rosistilla</taxon>
    </lineage>
</organism>
<dbReference type="Proteomes" id="UP000316770">
    <property type="component" value="Chromosome"/>
</dbReference>
<keyword evidence="3" id="KW-1185">Reference proteome</keyword>
<sequence length="213" mass="23001">MSYWRTPNSNQRARAFRGIERLESRSLMAGLVNVCDTMMKPPTQPGAVVAGVQSRADLDQSDLVTFESQKPAAKAARAPKAEPCCDDKAIWGSDCDWLDFQGDLDLGQPKSDGNDCDCECDDPNHHDDSGDEPLVPSESQPDTSFIGSTEDASTAELDRTNDPAPGPMFGPIYARPNATSSTPANPAANRASANSVAFRNFRNPAQRLLLGER</sequence>